<dbReference type="EMBL" id="VKAC01000004">
    <property type="protein sequence ID" value="TXR56862.1"/>
    <property type="molecule type" value="Genomic_DNA"/>
</dbReference>
<dbReference type="SUPFAM" id="SSF55874">
    <property type="entry name" value="ATPase domain of HSP90 chaperone/DNA topoisomerase II/histidine kinase"/>
    <property type="match status" value="1"/>
</dbReference>
<feature type="transmembrane region" description="Helical" evidence="10">
    <location>
        <begin position="125"/>
        <end position="146"/>
    </location>
</feature>
<evidence type="ECO:0000256" key="4">
    <source>
        <dbReference type="ARBA" id="ARBA00022679"/>
    </source>
</evidence>
<evidence type="ECO:0000256" key="9">
    <source>
        <dbReference type="SAM" id="Coils"/>
    </source>
</evidence>
<feature type="domain" description="DUF7134" evidence="13">
    <location>
        <begin position="20"/>
        <end position="180"/>
    </location>
</feature>
<dbReference type="Pfam" id="PF02518">
    <property type="entry name" value="HATPase_c"/>
    <property type="match status" value="1"/>
</dbReference>
<dbReference type="PANTHER" id="PTHR24421:SF10">
    <property type="entry name" value="NITRATE_NITRITE SENSOR PROTEIN NARQ"/>
    <property type="match status" value="1"/>
</dbReference>
<evidence type="ECO:0000256" key="1">
    <source>
        <dbReference type="ARBA" id="ARBA00000085"/>
    </source>
</evidence>
<evidence type="ECO:0000256" key="10">
    <source>
        <dbReference type="SAM" id="Phobius"/>
    </source>
</evidence>
<evidence type="ECO:0000259" key="11">
    <source>
        <dbReference type="Pfam" id="PF02518"/>
    </source>
</evidence>
<dbReference type="InterPro" id="IPR050482">
    <property type="entry name" value="Sensor_HK_TwoCompSys"/>
</dbReference>
<evidence type="ECO:0000256" key="8">
    <source>
        <dbReference type="ARBA" id="ARBA00023012"/>
    </source>
</evidence>
<evidence type="ECO:0000256" key="6">
    <source>
        <dbReference type="ARBA" id="ARBA00022777"/>
    </source>
</evidence>
<feature type="transmembrane region" description="Helical" evidence="10">
    <location>
        <begin position="72"/>
        <end position="92"/>
    </location>
</feature>
<keyword evidence="7" id="KW-0067">ATP-binding</keyword>
<dbReference type="RefSeq" id="WP_147925991.1">
    <property type="nucleotide sequence ID" value="NZ_VKAC01000004.1"/>
</dbReference>
<keyword evidence="5" id="KW-0547">Nucleotide-binding</keyword>
<dbReference type="Gene3D" id="1.20.5.1930">
    <property type="match status" value="1"/>
</dbReference>
<dbReference type="GO" id="GO:0016020">
    <property type="term" value="C:membrane"/>
    <property type="evidence" value="ECO:0007669"/>
    <property type="project" value="InterPro"/>
</dbReference>
<dbReference type="EC" id="2.7.13.3" evidence="2"/>
<keyword evidence="10" id="KW-0812">Transmembrane</keyword>
<keyword evidence="3" id="KW-0597">Phosphoprotein</keyword>
<feature type="domain" description="Histidine kinase/HSP90-like ATPase" evidence="11">
    <location>
        <begin position="319"/>
        <end position="414"/>
    </location>
</feature>
<keyword evidence="10" id="KW-1133">Transmembrane helix</keyword>
<dbReference type="AlphaFoldDB" id="A0A5C8ZG64"/>
<evidence type="ECO:0000313" key="15">
    <source>
        <dbReference type="Proteomes" id="UP000321234"/>
    </source>
</evidence>
<feature type="transmembrane region" description="Helical" evidence="10">
    <location>
        <begin position="152"/>
        <end position="173"/>
    </location>
</feature>
<evidence type="ECO:0000256" key="7">
    <source>
        <dbReference type="ARBA" id="ARBA00022840"/>
    </source>
</evidence>
<dbReference type="Gene3D" id="3.30.565.10">
    <property type="entry name" value="Histidine kinase-like ATPase, C-terminal domain"/>
    <property type="match status" value="1"/>
</dbReference>
<keyword evidence="8" id="KW-0902">Two-component regulatory system</keyword>
<name>A0A5C8ZG64_9ACTN</name>
<protein>
    <recommendedName>
        <fullName evidence="2">histidine kinase</fullName>
        <ecNumber evidence="2">2.7.13.3</ecNumber>
    </recommendedName>
</protein>
<dbReference type="InterPro" id="IPR055558">
    <property type="entry name" value="DUF7134"/>
</dbReference>
<dbReference type="Proteomes" id="UP000321234">
    <property type="component" value="Unassembled WGS sequence"/>
</dbReference>
<accession>A0A5C8ZG64</accession>
<dbReference type="OrthoDB" id="227596at2"/>
<dbReference type="CDD" id="cd16917">
    <property type="entry name" value="HATPase_UhpB-NarQ-NarX-like"/>
    <property type="match status" value="1"/>
</dbReference>
<comment type="caution">
    <text evidence="14">The sequence shown here is derived from an EMBL/GenBank/DDBJ whole genome shotgun (WGS) entry which is preliminary data.</text>
</comment>
<organism evidence="14 15">
    <name type="scientific">Quadrisphaera setariae</name>
    <dbReference type="NCBI Taxonomy" id="2593304"/>
    <lineage>
        <taxon>Bacteria</taxon>
        <taxon>Bacillati</taxon>
        <taxon>Actinomycetota</taxon>
        <taxon>Actinomycetes</taxon>
        <taxon>Kineosporiales</taxon>
        <taxon>Kineosporiaceae</taxon>
        <taxon>Quadrisphaera</taxon>
    </lineage>
</organism>
<keyword evidence="4" id="KW-0808">Transferase</keyword>
<dbReference type="Pfam" id="PF07730">
    <property type="entry name" value="HisKA_3"/>
    <property type="match status" value="1"/>
</dbReference>
<evidence type="ECO:0000256" key="5">
    <source>
        <dbReference type="ARBA" id="ARBA00022741"/>
    </source>
</evidence>
<feature type="coiled-coil region" evidence="9">
    <location>
        <begin position="184"/>
        <end position="214"/>
    </location>
</feature>
<comment type="catalytic activity">
    <reaction evidence="1">
        <text>ATP + protein L-histidine = ADP + protein N-phospho-L-histidine.</text>
        <dbReference type="EC" id="2.7.13.3"/>
    </reaction>
</comment>
<evidence type="ECO:0000256" key="2">
    <source>
        <dbReference type="ARBA" id="ARBA00012438"/>
    </source>
</evidence>
<dbReference type="GO" id="GO:0005524">
    <property type="term" value="F:ATP binding"/>
    <property type="evidence" value="ECO:0007669"/>
    <property type="project" value="UniProtKB-KW"/>
</dbReference>
<evidence type="ECO:0000313" key="14">
    <source>
        <dbReference type="EMBL" id="TXR56862.1"/>
    </source>
</evidence>
<keyword evidence="6 14" id="KW-0418">Kinase</keyword>
<dbReference type="GO" id="GO:0046983">
    <property type="term" value="F:protein dimerization activity"/>
    <property type="evidence" value="ECO:0007669"/>
    <property type="project" value="InterPro"/>
</dbReference>
<feature type="domain" description="Signal transduction histidine kinase subgroup 3 dimerisation and phosphoacceptor" evidence="12">
    <location>
        <begin position="209"/>
        <end position="274"/>
    </location>
</feature>
<dbReference type="InterPro" id="IPR011712">
    <property type="entry name" value="Sig_transdc_His_kin_sub3_dim/P"/>
</dbReference>
<sequence length="429" mass="43993">MERGQRQPTGVRGRVDASEAWVRTHPVVVDAALFCPPALLLAGIFASSGSPWQSLAALLQVGVLALRRARPVLTAVVVYAFAAVHLLTGVVGRGASEALLVSPSDVAVLVALYSVAAHGPRWARYWGLLVALAGALGLGVALGWASTDVGEAFVVVVSVTVTAGVLALLAWTLGQWRRTRLAHVRTLEERARGVETEREQLQALAAAAERARIAREMHDVVAHSLSVVIAQADGGRYAAAADPAAAVRALESVAATGRAALTDMRRLLGVLREDGGAVFEPQPGVEDVPALVASVRASGLPVALVTTGEARQLPAGAGLAVYRVVQEGLTNVLKHGGPSARATVRLHWAPGRLEAHVEDDGRGASATVDGEGRGDGVGRGLAGMAERMALYGGTAHAGPRSGGGFAVQAVLPVPASGRSAPPPAGQPAV</sequence>
<dbReference type="GO" id="GO:0000155">
    <property type="term" value="F:phosphorelay sensor kinase activity"/>
    <property type="evidence" value="ECO:0007669"/>
    <property type="project" value="InterPro"/>
</dbReference>
<keyword evidence="15" id="KW-1185">Reference proteome</keyword>
<evidence type="ECO:0000259" key="12">
    <source>
        <dbReference type="Pfam" id="PF07730"/>
    </source>
</evidence>
<gene>
    <name evidence="14" type="ORF">FMM08_07545</name>
</gene>
<keyword evidence="9" id="KW-0175">Coiled coil</keyword>
<dbReference type="PANTHER" id="PTHR24421">
    <property type="entry name" value="NITRATE/NITRITE SENSOR PROTEIN NARX-RELATED"/>
    <property type="match status" value="1"/>
</dbReference>
<proteinExistence type="predicted"/>
<keyword evidence="10" id="KW-0472">Membrane</keyword>
<dbReference type="Pfam" id="PF23539">
    <property type="entry name" value="DUF7134"/>
    <property type="match status" value="1"/>
</dbReference>
<dbReference type="InterPro" id="IPR036890">
    <property type="entry name" value="HATPase_C_sf"/>
</dbReference>
<reference evidence="14 15" key="1">
    <citation type="submission" date="2019-07" db="EMBL/GenBank/DDBJ databases">
        <title>Quadrisphaera sp. strain DD2A genome sequencing and assembly.</title>
        <authorList>
            <person name="Kim I."/>
        </authorList>
    </citation>
    <scope>NUCLEOTIDE SEQUENCE [LARGE SCALE GENOMIC DNA]</scope>
    <source>
        <strain evidence="14 15">DD2A</strain>
    </source>
</reference>
<evidence type="ECO:0000256" key="3">
    <source>
        <dbReference type="ARBA" id="ARBA00022553"/>
    </source>
</evidence>
<evidence type="ECO:0000259" key="13">
    <source>
        <dbReference type="Pfam" id="PF23539"/>
    </source>
</evidence>
<dbReference type="InterPro" id="IPR003594">
    <property type="entry name" value="HATPase_dom"/>
</dbReference>